<evidence type="ECO:0000313" key="4">
    <source>
        <dbReference type="Proteomes" id="UP000316639"/>
    </source>
</evidence>
<keyword evidence="2" id="KW-0732">Signal</keyword>
<evidence type="ECO:0000256" key="2">
    <source>
        <dbReference type="SAM" id="SignalP"/>
    </source>
</evidence>
<dbReference type="SUPFAM" id="SSF51126">
    <property type="entry name" value="Pectin lyase-like"/>
    <property type="match status" value="1"/>
</dbReference>
<accession>A0A563EK36</accession>
<comment type="caution">
    <text evidence="3">The sequence shown here is derived from an EMBL/GenBank/DDBJ whole genome shotgun (WGS) entry which is preliminary data.</text>
</comment>
<sequence length="305" mass="32717">MRTFAILAVLGTVLSLCPVASAGPELRGWELTTTNVGLAPHGLSCATLPEYTGDSKPAQGTVISAVQITTPLDLSNGDITVEKSCIQPTFTGYHNNFLVTTTICPDECSATEAGNVVIRDSEIDGSALTAAEVAKSCAFLGVGTLRRNYLHDTGSGICFFETGTEHSALAEQNYVRGLRSFDDSHNDGATVRDFRYAAGRSVTFRNNRIDCSTDNDTGALFIQPTWVEIQNLHVEGNYLEGGGYNLYLEETGDASYANVHAVDNRFRPTGWGPSANPSGPGWTTWQDNHLYDPAEPDGRGDVVSP</sequence>
<name>A0A563EK36_9PSEU</name>
<evidence type="ECO:0000256" key="1">
    <source>
        <dbReference type="SAM" id="MobiDB-lite"/>
    </source>
</evidence>
<feature type="chain" id="PRO_5022111798" description="Right handed beta helix domain-containing protein" evidence="2">
    <location>
        <begin position="23"/>
        <end position="305"/>
    </location>
</feature>
<dbReference type="Proteomes" id="UP000316639">
    <property type="component" value="Unassembled WGS sequence"/>
</dbReference>
<feature type="signal peptide" evidence="2">
    <location>
        <begin position="1"/>
        <end position="22"/>
    </location>
</feature>
<keyword evidence="4" id="KW-1185">Reference proteome</keyword>
<feature type="region of interest" description="Disordered" evidence="1">
    <location>
        <begin position="270"/>
        <end position="305"/>
    </location>
</feature>
<feature type="compositionally biased region" description="Basic and acidic residues" evidence="1">
    <location>
        <begin position="289"/>
        <end position="305"/>
    </location>
</feature>
<gene>
    <name evidence="3" type="ORF">FKR81_33920</name>
</gene>
<dbReference type="InterPro" id="IPR011050">
    <property type="entry name" value="Pectin_lyase_fold/virulence"/>
</dbReference>
<reference evidence="3 4" key="1">
    <citation type="submission" date="2019-07" db="EMBL/GenBank/DDBJ databases">
        <title>Lentzea xizangensis sp. nov., isolated from Qinghai-Tibetan Plateau Soils.</title>
        <authorList>
            <person name="Huang J."/>
        </authorList>
    </citation>
    <scope>NUCLEOTIDE SEQUENCE [LARGE SCALE GENOMIC DNA]</scope>
    <source>
        <strain evidence="3 4">FXJ1.1311</strain>
    </source>
</reference>
<dbReference type="OrthoDB" id="505641at2"/>
<dbReference type="RefSeq" id="WP_146358318.1">
    <property type="nucleotide sequence ID" value="NZ_VOBR01000028.1"/>
</dbReference>
<dbReference type="AlphaFoldDB" id="A0A563EK36"/>
<evidence type="ECO:0008006" key="5">
    <source>
        <dbReference type="Google" id="ProtNLM"/>
    </source>
</evidence>
<organism evidence="3 4">
    <name type="scientific">Lentzea tibetensis</name>
    <dbReference type="NCBI Taxonomy" id="2591470"/>
    <lineage>
        <taxon>Bacteria</taxon>
        <taxon>Bacillati</taxon>
        <taxon>Actinomycetota</taxon>
        <taxon>Actinomycetes</taxon>
        <taxon>Pseudonocardiales</taxon>
        <taxon>Pseudonocardiaceae</taxon>
        <taxon>Lentzea</taxon>
    </lineage>
</organism>
<evidence type="ECO:0000313" key="3">
    <source>
        <dbReference type="EMBL" id="TWP47046.1"/>
    </source>
</evidence>
<proteinExistence type="predicted"/>
<dbReference type="EMBL" id="VOBR01000028">
    <property type="protein sequence ID" value="TWP47046.1"/>
    <property type="molecule type" value="Genomic_DNA"/>
</dbReference>
<feature type="compositionally biased region" description="Polar residues" evidence="1">
    <location>
        <begin position="275"/>
        <end position="287"/>
    </location>
</feature>
<protein>
    <recommendedName>
        <fullName evidence="5">Right handed beta helix domain-containing protein</fullName>
    </recommendedName>
</protein>